<dbReference type="InterPro" id="IPR028366">
    <property type="entry name" value="PhoU"/>
</dbReference>
<feature type="domain" description="PhoU" evidence="1">
    <location>
        <begin position="28"/>
        <end position="105"/>
    </location>
</feature>
<reference evidence="3" key="1">
    <citation type="submission" date="2015-07" db="EMBL/GenBank/DDBJ databases">
        <title>Draft Genome Sequence of Oceanobacillus picturae Heshi-B3 that Was Isolated from Fermented Rice Bran with Aging Salted Mackerel, Which Was Named Heshiko as Traditional Fermented Seafood in Japan.</title>
        <authorList>
            <person name="Akuzawa S."/>
            <person name="Nakagawa J."/>
            <person name="Kanekatsu T."/>
            <person name="Kanesaki Y."/>
            <person name="Suzuki T."/>
        </authorList>
    </citation>
    <scope>NUCLEOTIDE SEQUENCE [LARGE SCALE GENOMIC DNA]</scope>
    <source>
        <strain evidence="3">Heshi-B3</strain>
    </source>
</reference>
<sequence length="215" mass="25329">MLRRQSYFDYKQSEIEKLVLETLSTLKSMMGDFGLYLREPTTENKTLLLEKEQFIDKNEKVIESTIHEVISLEQIDPKNIKWLFAINRIIRELERVGDQLINIVTLIGVLDTKMLVPLLNDFFGYEKEMLGWLTYGMQYDDAEKLQQVISHDAFVNHLNKRTYKRFVELINEEEKLTESWLKMVIVSRFLERIGDHLVNAAKAYKSVICFNAQLS</sequence>
<comment type="caution">
    <text evidence="2">The sequence shown here is derived from an EMBL/GenBank/DDBJ whole genome shotgun (WGS) entry which is preliminary data.</text>
</comment>
<dbReference type="Gene3D" id="1.20.58.220">
    <property type="entry name" value="Phosphate transport system protein phou homolog 2, domain 2"/>
    <property type="match status" value="2"/>
</dbReference>
<dbReference type="AlphaFoldDB" id="A0A0U9H2V0"/>
<name>A0A0U9H2V0_9BACI</name>
<dbReference type="Pfam" id="PF01895">
    <property type="entry name" value="PhoU"/>
    <property type="match status" value="2"/>
</dbReference>
<organism evidence="2 3">
    <name type="scientific">Oceanobacillus picturae</name>
    <dbReference type="NCBI Taxonomy" id="171693"/>
    <lineage>
        <taxon>Bacteria</taxon>
        <taxon>Bacillati</taxon>
        <taxon>Bacillota</taxon>
        <taxon>Bacilli</taxon>
        <taxon>Bacillales</taxon>
        <taxon>Bacillaceae</taxon>
        <taxon>Oceanobacillus</taxon>
    </lineage>
</organism>
<dbReference type="EMBL" id="BBXV01000011">
    <property type="protein sequence ID" value="GAQ16947.1"/>
    <property type="molecule type" value="Genomic_DNA"/>
</dbReference>
<dbReference type="PANTHER" id="PTHR42930">
    <property type="entry name" value="PHOSPHATE-SPECIFIC TRANSPORT SYSTEM ACCESSORY PROTEIN PHOU"/>
    <property type="match status" value="1"/>
</dbReference>
<dbReference type="InterPro" id="IPR038078">
    <property type="entry name" value="PhoU-like_sf"/>
</dbReference>
<feature type="domain" description="PhoU" evidence="1">
    <location>
        <begin position="138"/>
        <end position="202"/>
    </location>
</feature>
<dbReference type="GO" id="GO:0045936">
    <property type="term" value="P:negative regulation of phosphate metabolic process"/>
    <property type="evidence" value="ECO:0007669"/>
    <property type="project" value="InterPro"/>
</dbReference>
<dbReference type="RefSeq" id="WP_058949528.1">
    <property type="nucleotide sequence ID" value="NZ_BBXV01000011.1"/>
</dbReference>
<dbReference type="OrthoDB" id="9814256at2"/>
<dbReference type="Proteomes" id="UP000052946">
    <property type="component" value="Unassembled WGS sequence"/>
</dbReference>
<evidence type="ECO:0000259" key="1">
    <source>
        <dbReference type="Pfam" id="PF01895"/>
    </source>
</evidence>
<protein>
    <submittedName>
        <fullName evidence="2">Phosphate transport system protein PHOU-like protein</fullName>
    </submittedName>
</protein>
<proteinExistence type="predicted"/>
<evidence type="ECO:0000313" key="2">
    <source>
        <dbReference type="EMBL" id="GAQ16947.1"/>
    </source>
</evidence>
<dbReference type="InterPro" id="IPR026022">
    <property type="entry name" value="PhoU_dom"/>
</dbReference>
<reference evidence="2 3" key="2">
    <citation type="journal article" date="2016" name="Genome Announc.">
        <title>Draft Genome Sequence of Oceanobacillus picturae Heshi-B3, Isolated from Fermented Rice Bran in a Traditional Japanese Seafood Dish.</title>
        <authorList>
            <person name="Akuzawa S."/>
            <person name="Nagaoka J."/>
            <person name="Kanekatsu M."/>
            <person name="Kanesaki Y."/>
            <person name="Suzuki T."/>
        </authorList>
    </citation>
    <scope>NUCLEOTIDE SEQUENCE [LARGE SCALE GENOMIC DNA]</scope>
    <source>
        <strain evidence="2 3">Heshi-B3</strain>
    </source>
</reference>
<evidence type="ECO:0000313" key="3">
    <source>
        <dbReference type="Proteomes" id="UP000052946"/>
    </source>
</evidence>
<dbReference type="SUPFAM" id="SSF109755">
    <property type="entry name" value="PhoU-like"/>
    <property type="match status" value="1"/>
</dbReference>
<dbReference type="GO" id="GO:0030643">
    <property type="term" value="P:intracellular phosphate ion homeostasis"/>
    <property type="evidence" value="ECO:0007669"/>
    <property type="project" value="InterPro"/>
</dbReference>
<dbReference type="PANTHER" id="PTHR42930:SF3">
    <property type="entry name" value="PHOSPHATE-SPECIFIC TRANSPORT SYSTEM ACCESSORY PROTEIN PHOU"/>
    <property type="match status" value="1"/>
</dbReference>
<accession>A0A0U9H2V0</accession>
<gene>
    <name evidence="2" type="ORF">OPHB3_0871</name>
</gene>